<keyword evidence="1 4" id="KW-0963">Cytoplasm</keyword>
<organism evidence="5 6">
    <name type="scientific">Deinococcus xinjiangensis</name>
    <dbReference type="NCBI Taxonomy" id="457454"/>
    <lineage>
        <taxon>Bacteria</taxon>
        <taxon>Thermotogati</taxon>
        <taxon>Deinococcota</taxon>
        <taxon>Deinococci</taxon>
        <taxon>Deinococcales</taxon>
        <taxon>Deinococcaceae</taxon>
        <taxon>Deinococcus</taxon>
    </lineage>
</organism>
<dbReference type="GO" id="GO:0016740">
    <property type="term" value="F:transferase activity"/>
    <property type="evidence" value="ECO:0007669"/>
    <property type="project" value="UniProtKB-KW"/>
</dbReference>
<comment type="catalytic activity">
    <reaction evidence="4">
        <text>N-terminal L-arginyl-[protein] + L-leucyl-tRNA(Leu) = N-terminal L-leucyl-L-arginyl-[protein] + tRNA(Leu) + H(+)</text>
        <dbReference type="Rhea" id="RHEA:50416"/>
        <dbReference type="Rhea" id="RHEA-COMP:9613"/>
        <dbReference type="Rhea" id="RHEA-COMP:9622"/>
        <dbReference type="Rhea" id="RHEA-COMP:12672"/>
        <dbReference type="Rhea" id="RHEA-COMP:12673"/>
        <dbReference type="ChEBI" id="CHEBI:15378"/>
        <dbReference type="ChEBI" id="CHEBI:64719"/>
        <dbReference type="ChEBI" id="CHEBI:78442"/>
        <dbReference type="ChEBI" id="CHEBI:78494"/>
        <dbReference type="ChEBI" id="CHEBI:133044"/>
        <dbReference type="EC" id="2.3.2.6"/>
    </reaction>
</comment>
<comment type="catalytic activity">
    <reaction evidence="4">
        <text>N-terminal L-lysyl-[protein] + L-leucyl-tRNA(Leu) = N-terminal L-leucyl-L-lysyl-[protein] + tRNA(Leu) + H(+)</text>
        <dbReference type="Rhea" id="RHEA:12340"/>
        <dbReference type="Rhea" id="RHEA-COMP:9613"/>
        <dbReference type="Rhea" id="RHEA-COMP:9622"/>
        <dbReference type="Rhea" id="RHEA-COMP:12670"/>
        <dbReference type="Rhea" id="RHEA-COMP:12671"/>
        <dbReference type="ChEBI" id="CHEBI:15378"/>
        <dbReference type="ChEBI" id="CHEBI:65249"/>
        <dbReference type="ChEBI" id="CHEBI:78442"/>
        <dbReference type="ChEBI" id="CHEBI:78494"/>
        <dbReference type="ChEBI" id="CHEBI:133043"/>
        <dbReference type="EC" id="2.3.2.6"/>
    </reaction>
</comment>
<evidence type="ECO:0000313" key="6">
    <source>
        <dbReference type="Proteomes" id="UP001458946"/>
    </source>
</evidence>
<name>A0ABP9VBV5_9DEIO</name>
<evidence type="ECO:0000256" key="3">
    <source>
        <dbReference type="ARBA" id="ARBA00023315"/>
    </source>
</evidence>
<evidence type="ECO:0000256" key="2">
    <source>
        <dbReference type="ARBA" id="ARBA00022679"/>
    </source>
</evidence>
<dbReference type="PANTHER" id="PTHR30098">
    <property type="entry name" value="LEUCYL/PHENYLALANYL-TRNA--PROTEIN TRANSFERASE"/>
    <property type="match status" value="1"/>
</dbReference>
<dbReference type="SUPFAM" id="SSF55729">
    <property type="entry name" value="Acyl-CoA N-acyltransferases (Nat)"/>
    <property type="match status" value="1"/>
</dbReference>
<gene>
    <name evidence="4 5" type="primary">aat</name>
    <name evidence="5" type="ORF">Dxin01_01769</name>
</gene>
<dbReference type="Pfam" id="PF03588">
    <property type="entry name" value="Leu_Phe_trans"/>
    <property type="match status" value="1"/>
</dbReference>
<dbReference type="HAMAP" id="MF_00688">
    <property type="entry name" value="Leu_Phe_trans"/>
    <property type="match status" value="1"/>
</dbReference>
<keyword evidence="6" id="KW-1185">Reference proteome</keyword>
<reference evidence="5 6" key="1">
    <citation type="submission" date="2024-02" db="EMBL/GenBank/DDBJ databases">
        <title>Deinococcus xinjiangensis NBRC 107630.</title>
        <authorList>
            <person name="Ichikawa N."/>
            <person name="Katano-Makiyama Y."/>
            <person name="Hidaka K."/>
        </authorList>
    </citation>
    <scope>NUCLEOTIDE SEQUENCE [LARGE SCALE GENOMIC DNA]</scope>
    <source>
        <strain evidence="5 6">NBRC 107630</strain>
    </source>
</reference>
<dbReference type="PANTHER" id="PTHR30098:SF2">
    <property type="entry name" value="LEUCYL_PHENYLALANYL-TRNA--PROTEIN TRANSFERASE"/>
    <property type="match status" value="1"/>
</dbReference>
<evidence type="ECO:0000256" key="4">
    <source>
        <dbReference type="HAMAP-Rule" id="MF_00688"/>
    </source>
</evidence>
<comment type="function">
    <text evidence="4">Functions in the N-end rule pathway of protein degradation where it conjugates Leu, Phe and, less efficiently, Met from aminoacyl-tRNAs to the N-termini of proteins containing an N-terminal arginine or lysine.</text>
</comment>
<proteinExistence type="inferred from homology"/>
<sequence length="206" mass="22768">MPTAAAFLNHPDPLTREVAHAYAQGAFLMDNGEGVQLYTVENRALVPLSEEAGLHVSRRMRRDLRHFEPRLDTAFADVVLGCRGRLEGSPERDGEWISDELSEMYAHLHHTGLAHSFEVWQGGELAGGVLGIVLGGVFFAESKFHRVTNASKAALIYLAQHLRGQGFTLLDAQIQNKHIATLGVYEVASAEYGPLLRRALRQDVEL</sequence>
<dbReference type="InterPro" id="IPR016181">
    <property type="entry name" value="Acyl_CoA_acyltransferase"/>
</dbReference>
<keyword evidence="3 4" id="KW-0012">Acyltransferase</keyword>
<dbReference type="Proteomes" id="UP001458946">
    <property type="component" value="Unassembled WGS sequence"/>
</dbReference>
<dbReference type="InterPro" id="IPR042203">
    <property type="entry name" value="Leu/Phe-tRNA_Trfase_C"/>
</dbReference>
<dbReference type="Gene3D" id="3.40.630.70">
    <property type="entry name" value="Leucyl/phenylalanyl-tRNA-protein transferase, C-terminal domain"/>
    <property type="match status" value="1"/>
</dbReference>
<accession>A0ABP9VBV5</accession>
<dbReference type="EC" id="2.3.2.6" evidence="4"/>
<dbReference type="EMBL" id="BAABRN010000017">
    <property type="protein sequence ID" value="GAA5502030.1"/>
    <property type="molecule type" value="Genomic_DNA"/>
</dbReference>
<dbReference type="InterPro" id="IPR004616">
    <property type="entry name" value="Leu/Phe-tRNA_Trfase"/>
</dbReference>
<keyword evidence="2 4" id="KW-0808">Transferase</keyword>
<comment type="catalytic activity">
    <reaction evidence="4">
        <text>L-phenylalanyl-tRNA(Phe) + an N-terminal L-alpha-aminoacyl-[protein] = an N-terminal L-phenylalanyl-L-alpha-aminoacyl-[protein] + tRNA(Phe)</text>
        <dbReference type="Rhea" id="RHEA:43632"/>
        <dbReference type="Rhea" id="RHEA-COMP:9668"/>
        <dbReference type="Rhea" id="RHEA-COMP:9699"/>
        <dbReference type="Rhea" id="RHEA-COMP:10636"/>
        <dbReference type="Rhea" id="RHEA-COMP:10637"/>
        <dbReference type="ChEBI" id="CHEBI:78442"/>
        <dbReference type="ChEBI" id="CHEBI:78531"/>
        <dbReference type="ChEBI" id="CHEBI:78597"/>
        <dbReference type="ChEBI" id="CHEBI:83561"/>
        <dbReference type="EC" id="2.3.2.6"/>
    </reaction>
</comment>
<protein>
    <recommendedName>
        <fullName evidence="4">Leucyl/phenylalanyl-tRNA--protein transferase</fullName>
        <ecNumber evidence="4">2.3.2.6</ecNumber>
    </recommendedName>
    <alternativeName>
        <fullName evidence="4">L/F-transferase</fullName>
    </alternativeName>
    <alternativeName>
        <fullName evidence="4">Leucyltransferase</fullName>
    </alternativeName>
    <alternativeName>
        <fullName evidence="4">Phenyalanyltransferase</fullName>
    </alternativeName>
</protein>
<dbReference type="RefSeq" id="WP_353542002.1">
    <property type="nucleotide sequence ID" value="NZ_BAABRN010000017.1"/>
</dbReference>
<comment type="caution">
    <text evidence="5">The sequence shown here is derived from an EMBL/GenBank/DDBJ whole genome shotgun (WGS) entry which is preliminary data.</text>
</comment>
<evidence type="ECO:0000256" key="1">
    <source>
        <dbReference type="ARBA" id="ARBA00022490"/>
    </source>
</evidence>
<dbReference type="NCBIfam" id="TIGR00667">
    <property type="entry name" value="aat"/>
    <property type="match status" value="1"/>
</dbReference>
<comment type="subcellular location">
    <subcellularLocation>
        <location evidence="4">Cytoplasm</location>
    </subcellularLocation>
</comment>
<comment type="similarity">
    <text evidence="4">Belongs to the L/F-transferase family.</text>
</comment>
<evidence type="ECO:0000313" key="5">
    <source>
        <dbReference type="EMBL" id="GAA5502030.1"/>
    </source>
</evidence>